<feature type="compositionally biased region" description="Basic and acidic residues" evidence="1">
    <location>
        <begin position="48"/>
        <end position="66"/>
    </location>
</feature>
<protein>
    <submittedName>
        <fullName evidence="3">Uncharacterized protein</fullName>
    </submittedName>
</protein>
<dbReference type="RefSeq" id="WP_036047803.1">
    <property type="nucleotide sequence ID" value="NZ_CADEVY010000012.1"/>
</dbReference>
<sequence>MLKFLFIGALKSPGKFLALCVALYLAAHSIIVAAFVVIAAVGYFKSNAKKEPQAPNRESVDGHDAANARQQTKRGQAETAGPDVQVAPAPQRQYAKSAAVIPINARASSARTQSIKMGTK</sequence>
<dbReference type="Proteomes" id="UP000029590">
    <property type="component" value="Unassembled WGS sequence"/>
</dbReference>
<keyword evidence="2" id="KW-0472">Membrane</keyword>
<evidence type="ECO:0000313" key="4">
    <source>
        <dbReference type="Proteomes" id="UP000029590"/>
    </source>
</evidence>
<accession>A0AAW3FAA9</accession>
<proteinExistence type="predicted"/>
<evidence type="ECO:0000256" key="2">
    <source>
        <dbReference type="SAM" id="Phobius"/>
    </source>
</evidence>
<dbReference type="AlphaFoldDB" id="A0AAW3FAA9"/>
<evidence type="ECO:0000313" key="3">
    <source>
        <dbReference type="EMBL" id="KGC17262.1"/>
    </source>
</evidence>
<comment type="caution">
    <text evidence="3">The sequence shown here is derived from an EMBL/GenBank/DDBJ whole genome shotgun (WGS) entry which is preliminary data.</text>
</comment>
<evidence type="ECO:0000256" key="1">
    <source>
        <dbReference type="SAM" id="MobiDB-lite"/>
    </source>
</evidence>
<keyword evidence="2" id="KW-1133">Transmembrane helix</keyword>
<reference evidence="3 4" key="1">
    <citation type="submission" date="2014-04" db="EMBL/GenBank/DDBJ databases">
        <authorList>
            <person name="Bishop-Lilly K.A."/>
            <person name="Broomall S.M."/>
            <person name="Chain P.S."/>
            <person name="Chertkov O."/>
            <person name="Coyne S.R."/>
            <person name="Daligault H.E."/>
            <person name="Davenport K.W."/>
            <person name="Erkkila T."/>
            <person name="Frey K.G."/>
            <person name="Gibbons H.S."/>
            <person name="Gu W."/>
            <person name="Jaissle J."/>
            <person name="Johnson S.L."/>
            <person name="Koroleva G.I."/>
            <person name="Ladner J.T."/>
            <person name="Lo C.-C."/>
            <person name="Minogue T.D."/>
            <person name="Munk C."/>
            <person name="Palacios G.F."/>
            <person name="Redden C.L."/>
            <person name="Rosenzweig C.N."/>
            <person name="Scholz M.B."/>
            <person name="Teshima H."/>
            <person name="Xu Y."/>
        </authorList>
    </citation>
    <scope>NUCLEOTIDE SEQUENCE [LARGE SCALE GENOMIC DNA]</scope>
    <source>
        <strain evidence="4">gladioli</strain>
    </source>
</reference>
<organism evidence="3 4">
    <name type="scientific">Burkholderia gladioli</name>
    <name type="common">Pseudomonas marginata</name>
    <name type="synonym">Phytomonas marginata</name>
    <dbReference type="NCBI Taxonomy" id="28095"/>
    <lineage>
        <taxon>Bacteria</taxon>
        <taxon>Pseudomonadati</taxon>
        <taxon>Pseudomonadota</taxon>
        <taxon>Betaproteobacteria</taxon>
        <taxon>Burkholderiales</taxon>
        <taxon>Burkholderiaceae</taxon>
        <taxon>Burkholderia</taxon>
    </lineage>
</organism>
<dbReference type="KEGG" id="bgo:BM43_7317"/>
<feature type="transmembrane region" description="Helical" evidence="2">
    <location>
        <begin position="16"/>
        <end position="44"/>
    </location>
</feature>
<keyword evidence="2" id="KW-0812">Transmembrane</keyword>
<name>A0AAW3FAA9_BURGA</name>
<gene>
    <name evidence="3" type="ORF">DM48_3313</name>
</gene>
<dbReference type="EMBL" id="JPGG01000015">
    <property type="protein sequence ID" value="KGC17262.1"/>
    <property type="molecule type" value="Genomic_DNA"/>
</dbReference>
<feature type="region of interest" description="Disordered" evidence="1">
    <location>
        <begin position="48"/>
        <end position="91"/>
    </location>
</feature>